<dbReference type="Proteomes" id="UP000295192">
    <property type="component" value="Unassembled WGS sequence"/>
</dbReference>
<dbReference type="GO" id="GO:0006511">
    <property type="term" value="P:ubiquitin-dependent protein catabolic process"/>
    <property type="evidence" value="ECO:0007669"/>
    <property type="project" value="InterPro"/>
</dbReference>
<dbReference type="InterPro" id="IPR036296">
    <property type="entry name" value="SKP1-like_dim_sf"/>
</dbReference>
<dbReference type="SMART" id="SM00512">
    <property type="entry name" value="Skp1"/>
    <property type="match status" value="1"/>
</dbReference>
<reference evidence="2 3" key="1">
    <citation type="journal article" date="2019" name="J. Hered.">
        <title>An Improved Genome Assembly for Drosophila navojoa, the Basal Species in the mojavensis Cluster.</title>
        <authorList>
            <person name="Vanderlinde T."/>
            <person name="Dupim E.G."/>
            <person name="Nazario-Yepiz N.O."/>
            <person name="Carvalho A.B."/>
        </authorList>
    </citation>
    <scope>NUCLEOTIDE SEQUENCE [LARGE SCALE GENOMIC DNA]</scope>
    <source>
        <strain evidence="2">Navoj_Jal97</strain>
        <tissue evidence="2">Whole organism</tissue>
    </source>
</reference>
<comment type="similarity">
    <text evidence="1">Belongs to the SKP1 family.</text>
</comment>
<dbReference type="InterPro" id="IPR001232">
    <property type="entry name" value="SKP1-like"/>
</dbReference>
<dbReference type="InterPro" id="IPR011333">
    <property type="entry name" value="SKP1/BTB/POZ_sf"/>
</dbReference>
<dbReference type="Gene3D" id="3.30.710.10">
    <property type="entry name" value="Potassium Channel Kv1.1, Chain A"/>
    <property type="match status" value="1"/>
</dbReference>
<keyword evidence="3" id="KW-1185">Reference proteome</keyword>
<sequence>MNRVPLETRDGFLIRIDFELLRRSKVMQEMCQHSVGDGPQQELLVALDHDILLMILLWMEFHKDDEEPAWVQMKEEPANVESLICDWDKEFLREKLPTVRAIMRGADFLDIPWLVKLCARKLRLRGPPDLYKLALSAISPLD</sequence>
<dbReference type="SUPFAM" id="SSF81382">
    <property type="entry name" value="Skp1 dimerisation domain-like"/>
    <property type="match status" value="1"/>
</dbReference>
<dbReference type="SUPFAM" id="SSF54695">
    <property type="entry name" value="POZ domain"/>
    <property type="match status" value="1"/>
</dbReference>
<dbReference type="EMBL" id="LSRL02000529">
    <property type="protein sequence ID" value="TDG40605.1"/>
    <property type="molecule type" value="Genomic_DNA"/>
</dbReference>
<dbReference type="OMA" id="KILLWAE"/>
<protein>
    <recommendedName>
        <fullName evidence="4">SKP1 component POZ domain-containing protein</fullName>
    </recommendedName>
</protein>
<dbReference type="STRING" id="7232.A0A484AYF2"/>
<evidence type="ECO:0000313" key="2">
    <source>
        <dbReference type="EMBL" id="TDG40605.1"/>
    </source>
</evidence>
<gene>
    <name evidence="2" type="ORF">AWZ03_012972</name>
</gene>
<evidence type="ECO:0000256" key="1">
    <source>
        <dbReference type="ARBA" id="ARBA00009993"/>
    </source>
</evidence>
<evidence type="ECO:0008006" key="4">
    <source>
        <dbReference type="Google" id="ProtNLM"/>
    </source>
</evidence>
<dbReference type="OrthoDB" id="2342932at2759"/>
<comment type="caution">
    <text evidence="2">The sequence shown here is derived from an EMBL/GenBank/DDBJ whole genome shotgun (WGS) entry which is preliminary data.</text>
</comment>
<dbReference type="AlphaFoldDB" id="A0A484AYF2"/>
<accession>A0A484AYF2</accession>
<organism evidence="2 3">
    <name type="scientific">Drosophila navojoa</name>
    <name type="common">Fruit fly</name>
    <dbReference type="NCBI Taxonomy" id="7232"/>
    <lineage>
        <taxon>Eukaryota</taxon>
        <taxon>Metazoa</taxon>
        <taxon>Ecdysozoa</taxon>
        <taxon>Arthropoda</taxon>
        <taxon>Hexapoda</taxon>
        <taxon>Insecta</taxon>
        <taxon>Pterygota</taxon>
        <taxon>Neoptera</taxon>
        <taxon>Endopterygota</taxon>
        <taxon>Diptera</taxon>
        <taxon>Brachycera</taxon>
        <taxon>Muscomorpha</taxon>
        <taxon>Ephydroidea</taxon>
        <taxon>Drosophilidae</taxon>
        <taxon>Drosophila</taxon>
    </lineage>
</organism>
<evidence type="ECO:0000313" key="3">
    <source>
        <dbReference type="Proteomes" id="UP000295192"/>
    </source>
</evidence>
<name>A0A484AYF2_DRONA</name>
<proteinExistence type="inferred from homology"/>